<gene>
    <name evidence="1" type="ORF">DPMN_169459</name>
</gene>
<evidence type="ECO:0000313" key="1">
    <source>
        <dbReference type="EMBL" id="KAH3768247.1"/>
    </source>
</evidence>
<evidence type="ECO:0000313" key="2">
    <source>
        <dbReference type="Proteomes" id="UP000828390"/>
    </source>
</evidence>
<proteinExistence type="predicted"/>
<reference evidence="1" key="2">
    <citation type="submission" date="2020-11" db="EMBL/GenBank/DDBJ databases">
        <authorList>
            <person name="McCartney M.A."/>
            <person name="Auch B."/>
            <person name="Kono T."/>
            <person name="Mallez S."/>
            <person name="Becker A."/>
            <person name="Gohl D.M."/>
            <person name="Silverstein K.A.T."/>
            <person name="Koren S."/>
            <person name="Bechman K.B."/>
            <person name="Herman A."/>
            <person name="Abrahante J.E."/>
            <person name="Garbe J."/>
        </authorList>
    </citation>
    <scope>NUCLEOTIDE SEQUENCE</scope>
    <source>
        <strain evidence="1">Duluth1</strain>
        <tissue evidence="1">Whole animal</tissue>
    </source>
</reference>
<evidence type="ECO:0008006" key="3">
    <source>
        <dbReference type="Google" id="ProtNLM"/>
    </source>
</evidence>
<dbReference type="AlphaFoldDB" id="A0A9D4IDE3"/>
<sequence length="126" mass="15321">MCLKRQQKTLWLLPNNRRISRYVIFTRQPFWRHMRTEHFMVQLSSTKELSFDQYRCVENDKMVIKCSIIGCSNSKDHEKDLHYYRIPAIIKNQGEDWEKLTADRRQEWLAKLGQSFENKNIDNVRV</sequence>
<keyword evidence="2" id="KW-1185">Reference proteome</keyword>
<reference evidence="1" key="1">
    <citation type="journal article" date="2019" name="bioRxiv">
        <title>The Genome of the Zebra Mussel, Dreissena polymorpha: A Resource for Invasive Species Research.</title>
        <authorList>
            <person name="McCartney M.A."/>
            <person name="Auch B."/>
            <person name="Kono T."/>
            <person name="Mallez S."/>
            <person name="Zhang Y."/>
            <person name="Obille A."/>
            <person name="Becker A."/>
            <person name="Abrahante J.E."/>
            <person name="Garbe J."/>
            <person name="Badalamenti J.P."/>
            <person name="Herman A."/>
            <person name="Mangelson H."/>
            <person name="Liachko I."/>
            <person name="Sullivan S."/>
            <person name="Sone E.D."/>
            <person name="Koren S."/>
            <person name="Silverstein K.A.T."/>
            <person name="Beckman K.B."/>
            <person name="Gohl D.M."/>
        </authorList>
    </citation>
    <scope>NUCLEOTIDE SEQUENCE</scope>
    <source>
        <strain evidence="1">Duluth1</strain>
        <tissue evidence="1">Whole animal</tissue>
    </source>
</reference>
<accession>A0A9D4IDE3</accession>
<protein>
    <recommendedName>
        <fullName evidence="3">THAP-type domain-containing protein</fullName>
    </recommendedName>
</protein>
<dbReference type="EMBL" id="JAIWYP010000009">
    <property type="protein sequence ID" value="KAH3768247.1"/>
    <property type="molecule type" value="Genomic_DNA"/>
</dbReference>
<dbReference type="Proteomes" id="UP000828390">
    <property type="component" value="Unassembled WGS sequence"/>
</dbReference>
<name>A0A9D4IDE3_DREPO</name>
<comment type="caution">
    <text evidence="1">The sequence shown here is derived from an EMBL/GenBank/DDBJ whole genome shotgun (WGS) entry which is preliminary data.</text>
</comment>
<organism evidence="1 2">
    <name type="scientific">Dreissena polymorpha</name>
    <name type="common">Zebra mussel</name>
    <name type="synonym">Mytilus polymorpha</name>
    <dbReference type="NCBI Taxonomy" id="45954"/>
    <lineage>
        <taxon>Eukaryota</taxon>
        <taxon>Metazoa</taxon>
        <taxon>Spiralia</taxon>
        <taxon>Lophotrochozoa</taxon>
        <taxon>Mollusca</taxon>
        <taxon>Bivalvia</taxon>
        <taxon>Autobranchia</taxon>
        <taxon>Heteroconchia</taxon>
        <taxon>Euheterodonta</taxon>
        <taxon>Imparidentia</taxon>
        <taxon>Neoheterodontei</taxon>
        <taxon>Myida</taxon>
        <taxon>Dreissenoidea</taxon>
        <taxon>Dreissenidae</taxon>
        <taxon>Dreissena</taxon>
    </lineage>
</organism>